<feature type="coiled-coil region" evidence="9">
    <location>
        <begin position="142"/>
        <end position="176"/>
    </location>
</feature>
<evidence type="ECO:0000256" key="5">
    <source>
        <dbReference type="ARBA" id="ARBA00023125"/>
    </source>
</evidence>
<dbReference type="GO" id="GO:0005634">
    <property type="term" value="C:nucleus"/>
    <property type="evidence" value="ECO:0007669"/>
    <property type="project" value="UniProtKB-SubCell"/>
</dbReference>
<feature type="domain" description="HSF-type DNA-binding" evidence="11">
    <location>
        <begin position="7"/>
        <end position="98"/>
    </location>
</feature>
<comment type="subunit">
    <text evidence="2">Homotrimer.</text>
</comment>
<feature type="compositionally biased region" description="Low complexity" evidence="10">
    <location>
        <begin position="601"/>
        <end position="628"/>
    </location>
</feature>
<dbReference type="InterPro" id="IPR036390">
    <property type="entry name" value="WH_DNA-bd_sf"/>
</dbReference>
<evidence type="ECO:0000256" key="3">
    <source>
        <dbReference type="ARBA" id="ARBA00022553"/>
    </source>
</evidence>
<evidence type="ECO:0000256" key="9">
    <source>
        <dbReference type="SAM" id="Coils"/>
    </source>
</evidence>
<evidence type="ECO:0000313" key="13">
    <source>
        <dbReference type="Proteomes" id="UP000751190"/>
    </source>
</evidence>
<comment type="subcellular location">
    <subcellularLocation>
        <location evidence="1">Nucleus</location>
    </subcellularLocation>
</comment>
<dbReference type="Proteomes" id="UP000751190">
    <property type="component" value="Unassembled WGS sequence"/>
</dbReference>
<evidence type="ECO:0000256" key="1">
    <source>
        <dbReference type="ARBA" id="ARBA00004123"/>
    </source>
</evidence>
<dbReference type="SUPFAM" id="SSF46785">
    <property type="entry name" value="Winged helix' DNA-binding domain"/>
    <property type="match status" value="1"/>
</dbReference>
<dbReference type="PRINTS" id="PR00056">
    <property type="entry name" value="HSFDOMAIN"/>
</dbReference>
<accession>A0A8J5XF15</accession>
<dbReference type="GO" id="GO:0003700">
    <property type="term" value="F:DNA-binding transcription factor activity"/>
    <property type="evidence" value="ECO:0007669"/>
    <property type="project" value="InterPro"/>
</dbReference>
<evidence type="ECO:0000256" key="6">
    <source>
        <dbReference type="ARBA" id="ARBA00023163"/>
    </source>
</evidence>
<feature type="region of interest" description="Disordered" evidence="10">
    <location>
        <begin position="552"/>
        <end position="574"/>
    </location>
</feature>
<feature type="region of interest" description="Disordered" evidence="10">
    <location>
        <begin position="452"/>
        <end position="494"/>
    </location>
</feature>
<feature type="compositionally biased region" description="Low complexity" evidence="10">
    <location>
        <begin position="105"/>
        <end position="116"/>
    </location>
</feature>
<dbReference type="InterPro" id="IPR036388">
    <property type="entry name" value="WH-like_DNA-bd_sf"/>
</dbReference>
<name>A0A8J5XF15_DIALT</name>
<evidence type="ECO:0000256" key="4">
    <source>
        <dbReference type="ARBA" id="ARBA00023015"/>
    </source>
</evidence>
<feature type="compositionally biased region" description="Low complexity" evidence="10">
    <location>
        <begin position="564"/>
        <end position="574"/>
    </location>
</feature>
<dbReference type="PANTHER" id="PTHR10015">
    <property type="entry name" value="HEAT SHOCK TRANSCRIPTION FACTOR"/>
    <property type="match status" value="1"/>
</dbReference>
<dbReference type="OrthoDB" id="60033at2759"/>
<dbReference type="Pfam" id="PF00447">
    <property type="entry name" value="HSF_DNA-bind"/>
    <property type="match status" value="1"/>
</dbReference>
<sequence>MSKGTQRPPTFIGKTYAVVSDPATDHLICWDHDGETFVVRNPERLAQDVFPSIFAHASYPSFTRALNAYGFRQVSRNNWKHADFRRGGVSTLDSIQRRRKPGRKPQPGAEDGSVADGSGGDAEPHVQLELLGFNAAGCMALIESQRRSLSELQTDIAQLKAELRSARSEELQLQSTVTGVLSVLVNEYGRQAIESALGGPLDSFMQYATSQGVGRAAREWLQARQRQQPRITYAQRGAADDEDAAGGAEGRAAGGGGQGGGGGGGGSGGEWAGGSDCGGPGGASSWAPTGAQLPRGASSPQLGGGGVGSWPASAGAAGGAGAGAGPPMVSDLVSLLESLGMKMGGGAAVHGAGADRHAPYAGSGGCGAAGGGLHGATGALGGAGGASGTVGGGGAGVASAGGAPQLPPQIAPSLSRFEEIFGDGAGAGAGVGTDGDVLGAGGDVTMADGELDWPLSPPPSPTHLSISANAGGASGATAPSGAPSPSAVSAIARSAASSPRQRQLAALADADTHWAQPAMLVDWLLTALATPNADLEHAAVAAGGGGAVGGAGAAGGGGGGGCGPRAPSRSPSGVGAALLDSAALFEELLPSAPANGGAVGSGSPAQGSPSGEDGLASASLLSSLSLQQ</sequence>
<feature type="region of interest" description="Disordered" evidence="10">
    <location>
        <begin position="228"/>
        <end position="323"/>
    </location>
</feature>
<protein>
    <recommendedName>
        <fullName evidence="11">HSF-type DNA-binding domain-containing protein</fullName>
    </recommendedName>
</protein>
<proteinExistence type="inferred from homology"/>
<evidence type="ECO:0000256" key="2">
    <source>
        <dbReference type="ARBA" id="ARBA00011233"/>
    </source>
</evidence>
<dbReference type="EMBL" id="JAGTXO010000019">
    <property type="protein sequence ID" value="KAG8462763.1"/>
    <property type="molecule type" value="Genomic_DNA"/>
</dbReference>
<dbReference type="GO" id="GO:0043565">
    <property type="term" value="F:sequence-specific DNA binding"/>
    <property type="evidence" value="ECO:0007669"/>
    <property type="project" value="InterPro"/>
</dbReference>
<keyword evidence="7" id="KW-0539">Nucleus</keyword>
<dbReference type="Gene3D" id="1.10.10.10">
    <property type="entry name" value="Winged helix-like DNA-binding domain superfamily/Winged helix DNA-binding domain"/>
    <property type="match status" value="1"/>
</dbReference>
<dbReference type="PANTHER" id="PTHR10015:SF427">
    <property type="entry name" value="HEAT SHOCK FACTOR PROTEIN"/>
    <property type="match status" value="1"/>
</dbReference>
<feature type="region of interest" description="Disordered" evidence="10">
    <location>
        <begin position="90"/>
        <end position="121"/>
    </location>
</feature>
<reference evidence="12" key="1">
    <citation type="submission" date="2021-05" db="EMBL/GenBank/DDBJ databases">
        <title>The genome of the haptophyte Pavlova lutheri (Diacronema luteri, Pavlovales) - a model for lipid biosynthesis in eukaryotic algae.</title>
        <authorList>
            <person name="Hulatt C.J."/>
            <person name="Posewitz M.C."/>
        </authorList>
    </citation>
    <scope>NUCLEOTIDE SEQUENCE</scope>
    <source>
        <strain evidence="12">NIVA-4/92</strain>
    </source>
</reference>
<dbReference type="SMART" id="SM00415">
    <property type="entry name" value="HSF"/>
    <property type="match status" value="1"/>
</dbReference>
<keyword evidence="9" id="KW-0175">Coiled coil</keyword>
<evidence type="ECO:0000256" key="10">
    <source>
        <dbReference type="SAM" id="MobiDB-lite"/>
    </source>
</evidence>
<comment type="similarity">
    <text evidence="8">Belongs to the HSF family.</text>
</comment>
<keyword evidence="4" id="KW-0805">Transcription regulation</keyword>
<evidence type="ECO:0000313" key="12">
    <source>
        <dbReference type="EMBL" id="KAG8462763.1"/>
    </source>
</evidence>
<dbReference type="InterPro" id="IPR000232">
    <property type="entry name" value="HSF_DNA-bd"/>
</dbReference>
<evidence type="ECO:0000259" key="11">
    <source>
        <dbReference type="SMART" id="SM00415"/>
    </source>
</evidence>
<dbReference type="FunFam" id="1.10.10.10:FF:000037">
    <property type="entry name" value="Heat stress transcription factor B-4"/>
    <property type="match status" value="1"/>
</dbReference>
<dbReference type="AlphaFoldDB" id="A0A8J5XF15"/>
<feature type="compositionally biased region" description="Gly residues" evidence="10">
    <location>
        <begin position="247"/>
        <end position="282"/>
    </location>
</feature>
<feature type="compositionally biased region" description="Low complexity" evidence="10">
    <location>
        <begin position="462"/>
        <end position="494"/>
    </location>
</feature>
<keyword evidence="6" id="KW-0804">Transcription</keyword>
<feature type="region of interest" description="Disordered" evidence="10">
    <location>
        <begin position="593"/>
        <end position="628"/>
    </location>
</feature>
<feature type="compositionally biased region" description="Gly residues" evidence="10">
    <location>
        <begin position="552"/>
        <end position="563"/>
    </location>
</feature>
<comment type="caution">
    <text evidence="12">The sequence shown here is derived from an EMBL/GenBank/DDBJ whole genome shotgun (WGS) entry which is preliminary data.</text>
</comment>
<evidence type="ECO:0000256" key="7">
    <source>
        <dbReference type="ARBA" id="ARBA00023242"/>
    </source>
</evidence>
<keyword evidence="13" id="KW-1185">Reference proteome</keyword>
<keyword evidence="3" id="KW-0597">Phosphoprotein</keyword>
<organism evidence="12 13">
    <name type="scientific">Diacronema lutheri</name>
    <name type="common">Unicellular marine alga</name>
    <name type="synonym">Monochrysis lutheri</name>
    <dbReference type="NCBI Taxonomy" id="2081491"/>
    <lineage>
        <taxon>Eukaryota</taxon>
        <taxon>Haptista</taxon>
        <taxon>Haptophyta</taxon>
        <taxon>Pavlovophyceae</taxon>
        <taxon>Pavlovales</taxon>
        <taxon>Pavlovaceae</taxon>
        <taxon>Diacronema</taxon>
    </lineage>
</organism>
<gene>
    <name evidence="12" type="ORF">KFE25_004739</name>
</gene>
<keyword evidence="5" id="KW-0238">DNA-binding</keyword>
<evidence type="ECO:0000256" key="8">
    <source>
        <dbReference type="RuleBase" id="RU004020"/>
    </source>
</evidence>